<organism evidence="1 2">
    <name type="scientific">Sporanaerobium hydrogeniformans</name>
    <dbReference type="NCBI Taxonomy" id="3072179"/>
    <lineage>
        <taxon>Bacteria</taxon>
        <taxon>Bacillati</taxon>
        <taxon>Bacillota</taxon>
        <taxon>Clostridia</taxon>
        <taxon>Lachnospirales</taxon>
        <taxon>Lachnospiraceae</taxon>
        <taxon>Sporanaerobium</taxon>
    </lineage>
</organism>
<dbReference type="EMBL" id="PEDL01000006">
    <property type="protein sequence ID" value="PHV70922.1"/>
    <property type="molecule type" value="Genomic_DNA"/>
</dbReference>
<keyword evidence="2" id="KW-1185">Reference proteome</keyword>
<protein>
    <submittedName>
        <fullName evidence="1">Uncharacterized protein</fullName>
    </submittedName>
</protein>
<comment type="caution">
    <text evidence="1">The sequence shown here is derived from an EMBL/GenBank/DDBJ whole genome shotgun (WGS) entry which is preliminary data.</text>
</comment>
<reference evidence="1" key="1">
    <citation type="submission" date="2017-10" db="EMBL/GenBank/DDBJ databases">
        <title>Genome sequence of cellulolytic Lachnospiraceae bacterium XHS1971 isolated from hotspring sediment.</title>
        <authorList>
            <person name="Vasudevan G."/>
            <person name="Joshi A.J."/>
            <person name="Hivarkar S."/>
            <person name="Lanjekar V.B."/>
            <person name="Dhakephalkar P.K."/>
            <person name="Dagar S."/>
        </authorList>
    </citation>
    <scope>NUCLEOTIDE SEQUENCE</scope>
    <source>
        <strain evidence="1">XHS1971</strain>
    </source>
</reference>
<sequence length="138" mass="15780">MKVIVYYSKDGNVKKAAEDYAKEEVCDLIEIQDLVKRKGILGFIKSGYQAVRKLETPIAPIEKDLSQYDHVVLCMPVWAGTLATPMRTFLKQYGKQLKQVEYILMKGDAKNPYTQVMDEMDTLLGKRRVRGISLVKPH</sequence>
<evidence type="ECO:0000313" key="2">
    <source>
        <dbReference type="Proteomes" id="UP000224460"/>
    </source>
</evidence>
<dbReference type="Proteomes" id="UP000224460">
    <property type="component" value="Unassembled WGS sequence"/>
</dbReference>
<proteinExistence type="predicted"/>
<gene>
    <name evidence="1" type="ORF">CS063_07835</name>
</gene>
<name>A0AC61DED8_9FIRM</name>
<evidence type="ECO:0000313" key="1">
    <source>
        <dbReference type="EMBL" id="PHV70922.1"/>
    </source>
</evidence>
<accession>A0AC61DED8</accession>